<evidence type="ECO:0000256" key="4">
    <source>
        <dbReference type="ARBA" id="ARBA00022723"/>
    </source>
</evidence>
<keyword evidence="6 13" id="KW-0862">Zinc</keyword>
<evidence type="ECO:0000256" key="3">
    <source>
        <dbReference type="ARBA" id="ARBA00022454"/>
    </source>
</evidence>
<proteinExistence type="inferred from homology"/>
<feature type="compositionally biased region" description="Polar residues" evidence="14">
    <location>
        <begin position="1414"/>
        <end position="1431"/>
    </location>
</feature>
<feature type="compositionally biased region" description="Polar residues" evidence="14">
    <location>
        <begin position="341"/>
        <end position="359"/>
    </location>
</feature>
<feature type="region of interest" description="Disordered" evidence="14">
    <location>
        <begin position="317"/>
        <end position="359"/>
    </location>
</feature>
<dbReference type="GO" id="GO:0045944">
    <property type="term" value="P:positive regulation of transcription by RNA polymerase II"/>
    <property type="evidence" value="ECO:0007669"/>
    <property type="project" value="TreeGrafter"/>
</dbReference>
<keyword evidence="3" id="KW-0158">Chromosome</keyword>
<keyword evidence="9 13" id="KW-0408">Iron</keyword>
<dbReference type="CDD" id="cd18892">
    <property type="entry name" value="TET"/>
    <property type="match status" value="1"/>
</dbReference>
<dbReference type="InterPro" id="IPR024779">
    <property type="entry name" value="2OGFeDO_JBP1/TET_oxygenase_dom"/>
</dbReference>
<evidence type="ECO:0000259" key="15">
    <source>
        <dbReference type="PROSITE" id="PS51058"/>
    </source>
</evidence>
<accession>A0A653DNQ8</accession>
<comment type="cofactor">
    <cofactor evidence="13">
        <name>Zn(2+)</name>
        <dbReference type="ChEBI" id="CHEBI:29105"/>
    </cofactor>
    <text evidence="13">The zinc ions have a structural role.</text>
</comment>
<comment type="catalytic activity">
    <reaction evidence="11 13">
        <text>a 5-hydroxymethyl-2'-deoxycytidine in DNA + 2-oxoglutarate + O2 = a 5-formyl-2'-deoxycytidine in DNA + succinate + CO2 + H2O</text>
        <dbReference type="Rhea" id="RHEA:53828"/>
        <dbReference type="Rhea" id="RHEA-COMP:13315"/>
        <dbReference type="Rhea" id="RHEA-COMP:13656"/>
        <dbReference type="ChEBI" id="CHEBI:15377"/>
        <dbReference type="ChEBI" id="CHEBI:15379"/>
        <dbReference type="ChEBI" id="CHEBI:16526"/>
        <dbReference type="ChEBI" id="CHEBI:16810"/>
        <dbReference type="ChEBI" id="CHEBI:30031"/>
        <dbReference type="ChEBI" id="CHEBI:136731"/>
        <dbReference type="ChEBI" id="CHEBI:137731"/>
        <dbReference type="EC" id="1.14.11.80"/>
    </reaction>
</comment>
<feature type="region of interest" description="Disordered" evidence="14">
    <location>
        <begin position="1385"/>
        <end position="1433"/>
    </location>
</feature>
<gene>
    <name evidence="16" type="ORF">CALMAC_LOCUS18852</name>
</gene>
<feature type="region of interest" description="Disordered" evidence="14">
    <location>
        <begin position="966"/>
        <end position="1031"/>
    </location>
</feature>
<feature type="compositionally biased region" description="Low complexity" evidence="14">
    <location>
        <begin position="500"/>
        <end position="516"/>
    </location>
</feature>
<feature type="region of interest" description="Disordered" evidence="14">
    <location>
        <begin position="601"/>
        <end position="727"/>
    </location>
</feature>
<evidence type="ECO:0000256" key="1">
    <source>
        <dbReference type="ARBA" id="ARBA00004286"/>
    </source>
</evidence>
<evidence type="ECO:0000313" key="17">
    <source>
        <dbReference type="Proteomes" id="UP000410492"/>
    </source>
</evidence>
<evidence type="ECO:0000256" key="13">
    <source>
        <dbReference type="RuleBase" id="RU367064"/>
    </source>
</evidence>
<feature type="compositionally biased region" description="Polar residues" evidence="14">
    <location>
        <begin position="757"/>
        <end position="784"/>
    </location>
</feature>
<dbReference type="GO" id="GO:0141166">
    <property type="term" value="P:chromosomal 5-methylcytosine DNA demethylation pathway"/>
    <property type="evidence" value="ECO:0007669"/>
    <property type="project" value="UniProtKB-UniRule"/>
</dbReference>
<evidence type="ECO:0000256" key="7">
    <source>
        <dbReference type="ARBA" id="ARBA00022964"/>
    </source>
</evidence>
<comment type="subcellular location">
    <subcellularLocation>
        <location evidence="1">Chromosome</location>
    </subcellularLocation>
</comment>
<dbReference type="EMBL" id="CAACVG010013176">
    <property type="protein sequence ID" value="VEN61447.1"/>
    <property type="molecule type" value="Genomic_DNA"/>
</dbReference>
<dbReference type="GO" id="GO:0040029">
    <property type="term" value="P:epigenetic regulation of gene expression"/>
    <property type="evidence" value="ECO:0007669"/>
    <property type="project" value="InterPro"/>
</dbReference>
<feature type="region of interest" description="Disordered" evidence="14">
    <location>
        <begin position="741"/>
        <end position="835"/>
    </location>
</feature>
<feature type="compositionally biased region" description="Low complexity" evidence="14">
    <location>
        <begin position="640"/>
        <end position="649"/>
    </location>
</feature>
<dbReference type="InterPro" id="IPR040175">
    <property type="entry name" value="TET1/2/3"/>
</dbReference>
<sequence>MSETLSQDPDGLGAVYTTLVPTYPPTPATPSSTVQDVPSGANLPPFSTTFTSDVDSGSTFSSMPDRLFSDSRLLDISNWDYYTEARLLDRSDSSLAIISSQPQYRPWESKSVDTSTSSFTSTTPATSVADAFSPSGNTASKLPSFQSQFQAFSEVVTTSDTTLTTLTNLTPVSPNSSPQTHLTTLNSNLHASSAVNPRNYPLVPAPIQAREIPSIQQQFLDERHIQLYSHPTPANITLNSTLHPTFLNSQNGAIIQNNQLISSPTVVTVIKSEPDLKLSPLHQDSLKLQNVGLHPTQFQNPMTQLNSDSGLYNGIEKKINGNATSPTRNDFRKKERRKIRTSSLESSVDSDGTSSTMDICSENSGQVAAISSTAGFKTHQMHANSSVDMDTDISGGSVDKQVKKKRKRCGECVGCQRKDNCGDCAPCRNDKSHQICKQRRCEKLTEKKNLYQDGFLRGESRRGRGKGRGGSSYRGRKPTVAPLGGGGNTIVPPENGGGTSSLVPQPQSVRPSPQPLAVQQPMPVQQQPMGPMPFYADPNRFATPVWQADPSQGWTQGQFIQQIPAATAQPIEAYQQYPNGIYQATYQQPAFEANTFYTTGPVQVLTNPRPPSTPNSQVQQLGPPRPNSNYSHTPSPSPAQQQQQQQNNNGRQYQDYNISQQQIAQQQNETSQTNSRPGSVNNGNPPTPNSNYQQQPQTPNSNYQQQQPQTPVSQQQSPQQPSQMSSSAFTTIANFSPNSSASYASAGSGNAQPGYPQVNSNSPRLVSHSSSGYSGQEQFGGQESNDWRNDGQIMWDEPKNEQQNQQYDSQQDSHKPELKNGEQPEGRTFSQADKVNLNTRIKTMILNKQQENKEEPKQVDQNTAGHFLWYSHHHHLTDRLSDDGGTLNPKFPGLDKMPSMDRDMRSPNVNTKQHHRNFEHHPVHVKKEYPPNPANIDGFIPQMHHTDLSTTQKNVGFYGAHTAKNESCKEQTDEQNTSEIKTHNLTSNNLKDRSSLTDKSTLPFDVQPFSGGTGPWSNHLPHPTPESPSQNTFQASMLTEKLSKKQMGMEIPDCSCFPPNQVPPEPGTYYTHLGCASDLKSLRYDLECRTGVLGKAIRIEKIKYTGKEGKTAQGCPIAKWILRRQNLDEKYLVLVKQRKGHICYSAFIVVCIVVWDGVERGNADDLYSMLTEKLNKFGVPTKRRCATNEPRTCACQGIDENTSGASFSFGCSWSMYYNGCKFTRSKEVRKFRLTDKSEETVVEDKLQKLADLISPLYKSLAPRSFQNQVHFEEIAPQCRLGLKSGRPFSGVTACVDFCAHSHKDLHNMTNGCTVVVSLTKHRELSKAQDEQLHVLPLYVADDTDEFGSKENQDLKVKNGGIEVLQKYPCEVRTCSVPAETCLRRNKKGQEPGKPGRKRKTPTTPASSPAKSSTNETPTVDEIQNGQVSSTVPGYPNPQWGYDNFLNLHNSNMYYKNDMGNCDGYQPASNLPRFSFFKTPFSTMNTLNNYPAPNSFLKNEYYYNDWNANYYHPPNLATPNMNQYASQFSNCPSYHTGNPFDDVYTNSFLKPPPTPPLPIPPTPPSPQQTDTKQKVVNVTYTDNLECFQDNQIGGVAIALQHGSILFECAKHELHATTALRNPNRLSPTRISLVFYQHRNLNKAYHGLNEYTEKAKHKSEAGDSPEKLSNDYKYDVSLANNYDVLMRTSTLPTVSLTTRFPMFPCMITGPFQEQRS</sequence>
<evidence type="ECO:0000256" key="9">
    <source>
        <dbReference type="ARBA" id="ARBA00023004"/>
    </source>
</evidence>
<dbReference type="GO" id="GO:0005694">
    <property type="term" value="C:chromosome"/>
    <property type="evidence" value="ECO:0007669"/>
    <property type="project" value="UniProtKB-SubCell"/>
</dbReference>
<evidence type="ECO:0000256" key="11">
    <source>
        <dbReference type="ARBA" id="ARBA00049431"/>
    </source>
</evidence>
<feature type="region of interest" description="Disordered" evidence="14">
    <location>
        <begin position="1550"/>
        <end position="1569"/>
    </location>
</feature>
<feature type="region of interest" description="Disordered" evidence="14">
    <location>
        <begin position="454"/>
        <end position="516"/>
    </location>
</feature>
<evidence type="ECO:0000256" key="6">
    <source>
        <dbReference type="ARBA" id="ARBA00022833"/>
    </source>
</evidence>
<feature type="compositionally biased region" description="Low complexity" evidence="14">
    <location>
        <begin position="657"/>
        <end position="673"/>
    </location>
</feature>
<dbReference type="Pfam" id="PF12851">
    <property type="entry name" value="Tet_JBP"/>
    <property type="match status" value="1"/>
</dbReference>
<feature type="compositionally biased region" description="Polar residues" evidence="14">
    <location>
        <begin position="974"/>
        <end position="989"/>
    </location>
</feature>
<feature type="compositionally biased region" description="Polar residues" evidence="14">
    <location>
        <begin position="674"/>
        <end position="683"/>
    </location>
</feature>
<keyword evidence="8 13" id="KW-0560">Oxidoreductase</keyword>
<dbReference type="InterPro" id="IPR046942">
    <property type="entry name" value="TET_oxygenase"/>
</dbReference>
<comment type="catalytic activity">
    <reaction evidence="13">
        <text>a 5-methyl-2'-deoxycytidine in DNA + 2-oxoglutarate + O2 = a 5-hydroxymethyl-2'-deoxycytidine in DNA + succinate + CO2</text>
        <dbReference type="Rhea" id="RHEA:52636"/>
        <dbReference type="Rhea" id="RHEA-COMP:11370"/>
        <dbReference type="Rhea" id="RHEA-COMP:13315"/>
        <dbReference type="ChEBI" id="CHEBI:15379"/>
        <dbReference type="ChEBI" id="CHEBI:16526"/>
        <dbReference type="ChEBI" id="CHEBI:16810"/>
        <dbReference type="ChEBI" id="CHEBI:30031"/>
        <dbReference type="ChEBI" id="CHEBI:85454"/>
        <dbReference type="ChEBI" id="CHEBI:136731"/>
        <dbReference type="EC" id="1.14.11.80"/>
    </reaction>
</comment>
<keyword evidence="17" id="KW-1185">Reference proteome</keyword>
<dbReference type="SMART" id="SM01333">
    <property type="entry name" value="Tet_JBP"/>
    <property type="match status" value="1"/>
</dbReference>
<comment type="cofactor">
    <cofactor evidence="13">
        <name>Fe(2+)</name>
        <dbReference type="ChEBI" id="CHEBI:29033"/>
    </cofactor>
    <text evidence="13">Binds 1 Fe(2+) ion per subunit.</text>
</comment>
<comment type="catalytic activity">
    <reaction evidence="10 13">
        <text>a 5-formyl-2'-deoxycytidine in DNA + 2-oxoglutarate + O2 = a 5-carboxyl-2'-deoxycytidine in DNA + succinate + CO2 + H(+)</text>
        <dbReference type="Rhea" id="RHEA:53832"/>
        <dbReference type="Rhea" id="RHEA-COMP:13656"/>
        <dbReference type="Rhea" id="RHEA-COMP:13657"/>
        <dbReference type="ChEBI" id="CHEBI:15378"/>
        <dbReference type="ChEBI" id="CHEBI:15379"/>
        <dbReference type="ChEBI" id="CHEBI:16526"/>
        <dbReference type="ChEBI" id="CHEBI:16810"/>
        <dbReference type="ChEBI" id="CHEBI:30031"/>
        <dbReference type="ChEBI" id="CHEBI:137731"/>
        <dbReference type="ChEBI" id="CHEBI:137732"/>
        <dbReference type="EC" id="1.14.11.80"/>
    </reaction>
</comment>
<dbReference type="GO" id="GO:0070579">
    <property type="term" value="F:DNA 5-methylcytosine dioxygenase activity"/>
    <property type="evidence" value="ECO:0007669"/>
    <property type="project" value="UniProtKB-UniRule"/>
</dbReference>
<dbReference type="GO" id="GO:0005634">
    <property type="term" value="C:nucleus"/>
    <property type="evidence" value="ECO:0007669"/>
    <property type="project" value="UniProtKB-UniRule"/>
</dbReference>
<comment type="similarity">
    <text evidence="2 13">Belongs to the TET family.</text>
</comment>
<evidence type="ECO:0000256" key="10">
    <source>
        <dbReference type="ARBA" id="ARBA00047840"/>
    </source>
</evidence>
<comment type="function">
    <text evidence="13">Dioxygenase that catalyzes the conversion of the modified genomic base 5-methylcytosine (5mC) into 5-hydroxymethylcytosine (5hmC) and plays a key role in epigenetic chromatin reprogramming during embryonic development.</text>
</comment>
<keyword evidence="5 12" id="KW-0863">Zinc-finger</keyword>
<feature type="compositionally biased region" description="Pro residues" evidence="14">
    <location>
        <begin position="1550"/>
        <end position="1565"/>
    </location>
</feature>
<dbReference type="OrthoDB" id="8854879at2759"/>
<name>A0A653DNQ8_CALMS</name>
<feature type="compositionally biased region" description="Low complexity" evidence="14">
    <location>
        <begin position="741"/>
        <end position="751"/>
    </location>
</feature>
<evidence type="ECO:0000256" key="2">
    <source>
        <dbReference type="ARBA" id="ARBA00007502"/>
    </source>
</evidence>
<dbReference type="GO" id="GO:0003677">
    <property type="term" value="F:DNA binding"/>
    <property type="evidence" value="ECO:0007669"/>
    <property type="project" value="InterPro"/>
</dbReference>
<evidence type="ECO:0000256" key="5">
    <source>
        <dbReference type="ARBA" id="ARBA00022771"/>
    </source>
</evidence>
<dbReference type="GO" id="GO:0008270">
    <property type="term" value="F:zinc ion binding"/>
    <property type="evidence" value="ECO:0007669"/>
    <property type="project" value="UniProtKB-UniRule"/>
</dbReference>
<feature type="compositionally biased region" description="Low complexity" evidence="14">
    <location>
        <begin position="689"/>
        <end position="727"/>
    </location>
</feature>
<evidence type="ECO:0000256" key="8">
    <source>
        <dbReference type="ARBA" id="ARBA00023002"/>
    </source>
</evidence>
<organism evidence="16 17">
    <name type="scientific">Callosobruchus maculatus</name>
    <name type="common">Southern cowpea weevil</name>
    <name type="synonym">Pulse bruchid</name>
    <dbReference type="NCBI Taxonomy" id="64391"/>
    <lineage>
        <taxon>Eukaryota</taxon>
        <taxon>Metazoa</taxon>
        <taxon>Ecdysozoa</taxon>
        <taxon>Arthropoda</taxon>
        <taxon>Hexapoda</taxon>
        <taxon>Insecta</taxon>
        <taxon>Pterygota</taxon>
        <taxon>Neoptera</taxon>
        <taxon>Endopterygota</taxon>
        <taxon>Coleoptera</taxon>
        <taxon>Polyphaga</taxon>
        <taxon>Cucujiformia</taxon>
        <taxon>Chrysomeloidea</taxon>
        <taxon>Chrysomelidae</taxon>
        <taxon>Bruchinae</taxon>
        <taxon>Bruchini</taxon>
        <taxon>Callosobruchus</taxon>
    </lineage>
</organism>
<protein>
    <recommendedName>
        <fullName evidence="13">Methylcytosine dioxygenase TET</fullName>
        <ecNumber evidence="13">1.14.11.80</ecNumber>
    </recommendedName>
</protein>
<reference evidence="16 17" key="1">
    <citation type="submission" date="2019-01" db="EMBL/GenBank/DDBJ databases">
        <authorList>
            <person name="Sayadi A."/>
        </authorList>
    </citation>
    <scope>NUCLEOTIDE SEQUENCE [LARGE SCALE GENOMIC DNA]</scope>
</reference>
<dbReference type="InterPro" id="IPR002857">
    <property type="entry name" value="Znf_CXXC"/>
</dbReference>
<dbReference type="Proteomes" id="UP000410492">
    <property type="component" value="Unassembled WGS sequence"/>
</dbReference>
<dbReference type="PROSITE" id="PS51058">
    <property type="entry name" value="ZF_CXXC"/>
    <property type="match status" value="1"/>
</dbReference>
<feature type="compositionally biased region" description="Basic and acidic residues" evidence="14">
    <location>
        <begin position="811"/>
        <end position="825"/>
    </location>
</feature>
<dbReference type="PANTHER" id="PTHR23358:SF6">
    <property type="entry name" value="METHYLCYTOSINE DIOXYGENASE TET"/>
    <property type="match status" value="1"/>
</dbReference>
<evidence type="ECO:0000256" key="12">
    <source>
        <dbReference type="PROSITE-ProRule" id="PRU00509"/>
    </source>
</evidence>
<feature type="compositionally biased region" description="Low complexity" evidence="14">
    <location>
        <begin position="1401"/>
        <end position="1413"/>
    </location>
</feature>
<dbReference type="EC" id="1.14.11.80" evidence="13"/>
<dbReference type="PANTHER" id="PTHR23358">
    <property type="entry name" value="METHYLCYTOSINE DIOXYGENASE TET"/>
    <property type="match status" value="1"/>
</dbReference>
<keyword evidence="4 13" id="KW-0479">Metal-binding</keyword>
<feature type="domain" description="CXXC-type" evidence="15">
    <location>
        <begin position="402"/>
        <end position="442"/>
    </location>
</feature>
<keyword evidence="7 13" id="KW-0223">Dioxygenase</keyword>
<evidence type="ECO:0000256" key="14">
    <source>
        <dbReference type="SAM" id="MobiDB-lite"/>
    </source>
</evidence>
<evidence type="ECO:0000313" key="16">
    <source>
        <dbReference type="EMBL" id="VEN61447.1"/>
    </source>
</evidence>